<sequence length="126" mass="15177">MNDSHDYVVFILLESVDDKGNERKKDNFTKIIKDSNHVDEFKELFQEFKEEQMRDKYKESNDILENFLKKLNKKKELYIDLNLTKDKFVVLEGRKYSHFSFPAEGHRKLLVLNYKKKKLNNKIISS</sequence>
<reference evidence="1" key="1">
    <citation type="submission" date="2019-09" db="EMBL/GenBank/DDBJ databases">
        <authorList>
            <person name="Needham M D."/>
        </authorList>
    </citation>
    <scope>NUCLEOTIDE SEQUENCE</scope>
</reference>
<evidence type="ECO:0000313" key="1">
    <source>
        <dbReference type="EMBL" id="VVU94601.1"/>
    </source>
</evidence>
<accession>A0A5E8CHB9</accession>
<organism evidence="1">
    <name type="scientific">seawater metagenome</name>
    <dbReference type="NCBI Taxonomy" id="1561972"/>
    <lineage>
        <taxon>unclassified sequences</taxon>
        <taxon>metagenomes</taxon>
        <taxon>ecological metagenomes</taxon>
    </lineage>
</organism>
<dbReference type="AlphaFoldDB" id="A0A5E8CHB9"/>
<name>A0A5E8CHB9_9ZZZZ</name>
<gene>
    <name evidence="1" type="ORF">CPAV1605_326</name>
</gene>
<dbReference type="EMBL" id="CABVLZ010000001">
    <property type="protein sequence ID" value="VVU94601.1"/>
    <property type="molecule type" value="Genomic_DNA"/>
</dbReference>
<proteinExistence type="predicted"/>
<protein>
    <submittedName>
        <fullName evidence="1">Uncharacterized protein</fullName>
    </submittedName>
</protein>